<proteinExistence type="predicted"/>
<dbReference type="Proteomes" id="UP000183567">
    <property type="component" value="Unassembled WGS sequence"/>
</dbReference>
<evidence type="ECO:0000313" key="2">
    <source>
        <dbReference type="Proteomes" id="UP000183567"/>
    </source>
</evidence>
<keyword evidence="2" id="KW-1185">Reference proteome</keyword>
<evidence type="ECO:0000313" key="1">
    <source>
        <dbReference type="EMBL" id="OJA16529.1"/>
    </source>
</evidence>
<reference evidence="1 2" key="1">
    <citation type="submission" date="2016-03" db="EMBL/GenBank/DDBJ databases">
        <title>Comparative genomics of the ectomycorrhizal sister species Rhizopogon vinicolor and Rhizopogon vesiculosus (Basidiomycota: Boletales) reveals a divergence of the mating type B locus.</title>
        <authorList>
            <person name="Mujic A.B."/>
            <person name="Kuo A."/>
            <person name="Tritt A."/>
            <person name="Lipzen A."/>
            <person name="Chen C."/>
            <person name="Johnson J."/>
            <person name="Sharma A."/>
            <person name="Barry K."/>
            <person name="Grigoriev I.V."/>
            <person name="Spatafora J.W."/>
        </authorList>
    </citation>
    <scope>NUCLEOTIDE SEQUENCE [LARGE SCALE GENOMIC DNA]</scope>
    <source>
        <strain evidence="1 2">AM-OR11-056</strain>
    </source>
</reference>
<organism evidence="1 2">
    <name type="scientific">Rhizopogon vesiculosus</name>
    <dbReference type="NCBI Taxonomy" id="180088"/>
    <lineage>
        <taxon>Eukaryota</taxon>
        <taxon>Fungi</taxon>
        <taxon>Dikarya</taxon>
        <taxon>Basidiomycota</taxon>
        <taxon>Agaricomycotina</taxon>
        <taxon>Agaricomycetes</taxon>
        <taxon>Agaricomycetidae</taxon>
        <taxon>Boletales</taxon>
        <taxon>Suillineae</taxon>
        <taxon>Rhizopogonaceae</taxon>
        <taxon>Rhizopogon</taxon>
    </lineage>
</organism>
<accession>A0A1J8QSW3</accession>
<gene>
    <name evidence="1" type="ORF">AZE42_00627</name>
</gene>
<protein>
    <submittedName>
        <fullName evidence="1">Uncharacterized protein</fullName>
    </submittedName>
</protein>
<dbReference type="AlphaFoldDB" id="A0A1J8QSW3"/>
<sequence length="98" mass="10540">MRGSSTGPPFPLVQYSSIPRNARVLTGCVITEKIEDDARALKGFTTPSLTSVPGGSSMYFITTTTFLLTNPLVGLYVVNVLAQDLLLGNNIQFVETSE</sequence>
<name>A0A1J8QSW3_9AGAM</name>
<comment type="caution">
    <text evidence="1">The sequence shown here is derived from an EMBL/GenBank/DDBJ whole genome shotgun (WGS) entry which is preliminary data.</text>
</comment>
<dbReference type="OrthoDB" id="3357408at2759"/>
<dbReference type="EMBL" id="LVVM01002514">
    <property type="protein sequence ID" value="OJA16529.1"/>
    <property type="molecule type" value="Genomic_DNA"/>
</dbReference>